<evidence type="ECO:0000256" key="1">
    <source>
        <dbReference type="SAM" id="MobiDB-lite"/>
    </source>
</evidence>
<reference evidence="2 3" key="1">
    <citation type="journal article" date="2010" name="J. Bacteriol.">
        <title>Complete genome sequence of "Candidatus Puniceispirillum marinum" IMCC1322, a representative of the SAR116 clade in the Alphaproteobacteria.</title>
        <authorList>
            <person name="Oh H.M."/>
            <person name="Kwon K.K."/>
            <person name="Kang I."/>
            <person name="Kang S.G."/>
            <person name="Lee J.H."/>
            <person name="Kim S.J."/>
            <person name="Cho J.C."/>
        </authorList>
    </citation>
    <scope>NUCLEOTIDE SEQUENCE [LARGE SCALE GENOMIC DNA]</scope>
    <source>
        <strain evidence="2 3">IMCC1322</strain>
    </source>
</reference>
<sequence>MSKGNSRKGNRETKKTKKEKPKVLATSNTMTKSALLELGSKKGK</sequence>
<name>D5BT63_PUNMI</name>
<proteinExistence type="predicted"/>
<protein>
    <submittedName>
        <fullName evidence="2">Uncharacterized protein</fullName>
    </submittedName>
</protein>
<organism evidence="2 3">
    <name type="scientific">Puniceispirillum marinum (strain IMCC1322)</name>
    <dbReference type="NCBI Taxonomy" id="488538"/>
    <lineage>
        <taxon>Bacteria</taxon>
        <taxon>Pseudomonadati</taxon>
        <taxon>Pseudomonadota</taxon>
        <taxon>Alphaproteobacteria</taxon>
        <taxon>Candidatus Puniceispirillales</taxon>
        <taxon>Candidatus Puniceispirillaceae</taxon>
        <taxon>Candidatus Puniceispirillum</taxon>
    </lineage>
</organism>
<dbReference type="KEGG" id="apb:SAR116_1217"/>
<dbReference type="EMBL" id="CP001751">
    <property type="protein sequence ID" value="ADE39460.1"/>
    <property type="molecule type" value="Genomic_DNA"/>
</dbReference>
<dbReference type="HOGENOM" id="CLU_208855_3_0_5"/>
<dbReference type="RefSeq" id="WP_013046089.1">
    <property type="nucleotide sequence ID" value="NC_014010.1"/>
</dbReference>
<evidence type="ECO:0000313" key="2">
    <source>
        <dbReference type="EMBL" id="ADE39460.1"/>
    </source>
</evidence>
<gene>
    <name evidence="2" type="ordered locus">SAR116_1217</name>
</gene>
<keyword evidence="3" id="KW-1185">Reference proteome</keyword>
<feature type="region of interest" description="Disordered" evidence="1">
    <location>
        <begin position="1"/>
        <end position="44"/>
    </location>
</feature>
<feature type="compositionally biased region" description="Basic residues" evidence="1">
    <location>
        <begin position="1"/>
        <end position="20"/>
    </location>
</feature>
<dbReference type="AlphaFoldDB" id="D5BT63"/>
<accession>D5BT63</accession>
<evidence type="ECO:0000313" key="3">
    <source>
        <dbReference type="Proteomes" id="UP000007460"/>
    </source>
</evidence>
<dbReference type="Proteomes" id="UP000007460">
    <property type="component" value="Chromosome"/>
</dbReference>